<name>A0A2S9XTD6_9BACT</name>
<evidence type="ECO:0000259" key="5">
    <source>
        <dbReference type="Pfam" id="PF25967"/>
    </source>
</evidence>
<feature type="chain" id="PRO_5015455136" evidence="3">
    <location>
        <begin position="23"/>
        <end position="376"/>
    </location>
</feature>
<comment type="subcellular location">
    <subcellularLocation>
        <location evidence="1">Cell envelope</location>
    </subcellularLocation>
</comment>
<gene>
    <name evidence="6" type="primary">bepF_2</name>
    <name evidence="6" type="ORF">ENSA7_69290</name>
</gene>
<reference evidence="6 7" key="1">
    <citation type="submission" date="2018-03" db="EMBL/GenBank/DDBJ databases">
        <title>Draft Genome Sequences of the Obligatory Marine Myxobacteria Enhygromyxa salina SWB007.</title>
        <authorList>
            <person name="Poehlein A."/>
            <person name="Moghaddam J.A."/>
            <person name="Harms H."/>
            <person name="Alanjari M."/>
            <person name="Koenig G.M."/>
            <person name="Daniel R."/>
            <person name="Schaeberle T.F."/>
        </authorList>
    </citation>
    <scope>NUCLEOTIDE SEQUENCE [LARGE SCALE GENOMIC DNA]</scope>
    <source>
        <strain evidence="6 7">SWB007</strain>
    </source>
</reference>
<dbReference type="PANTHER" id="PTHR30158">
    <property type="entry name" value="ACRA/E-RELATED COMPONENT OF DRUG EFFLUX TRANSPORTER"/>
    <property type="match status" value="1"/>
</dbReference>
<dbReference type="GO" id="GO:0005886">
    <property type="term" value="C:plasma membrane"/>
    <property type="evidence" value="ECO:0007669"/>
    <property type="project" value="TreeGrafter"/>
</dbReference>
<dbReference type="Pfam" id="PF25917">
    <property type="entry name" value="BSH_RND"/>
    <property type="match status" value="1"/>
</dbReference>
<proteinExistence type="inferred from homology"/>
<evidence type="ECO:0000313" key="6">
    <source>
        <dbReference type="EMBL" id="PRP96115.1"/>
    </source>
</evidence>
<dbReference type="PANTHER" id="PTHR30158:SF23">
    <property type="entry name" value="MULTIDRUG RESISTANCE PROTEIN MEXA"/>
    <property type="match status" value="1"/>
</dbReference>
<dbReference type="Gene3D" id="2.40.30.170">
    <property type="match status" value="1"/>
</dbReference>
<dbReference type="Proteomes" id="UP000238823">
    <property type="component" value="Unassembled WGS sequence"/>
</dbReference>
<dbReference type="NCBIfam" id="TIGR01730">
    <property type="entry name" value="RND_mfp"/>
    <property type="match status" value="1"/>
</dbReference>
<comment type="caution">
    <text evidence="6">The sequence shown here is derived from an EMBL/GenBank/DDBJ whole genome shotgun (WGS) entry which is preliminary data.</text>
</comment>
<dbReference type="SUPFAM" id="SSF111369">
    <property type="entry name" value="HlyD-like secretion proteins"/>
    <property type="match status" value="1"/>
</dbReference>
<dbReference type="GO" id="GO:0022857">
    <property type="term" value="F:transmembrane transporter activity"/>
    <property type="evidence" value="ECO:0007669"/>
    <property type="project" value="InterPro"/>
</dbReference>
<dbReference type="Pfam" id="PF25967">
    <property type="entry name" value="RND-MFP_C"/>
    <property type="match status" value="1"/>
</dbReference>
<dbReference type="InterPro" id="IPR058627">
    <property type="entry name" value="MdtA-like_C"/>
</dbReference>
<dbReference type="EMBL" id="PVNL01000135">
    <property type="protein sequence ID" value="PRP96115.1"/>
    <property type="molecule type" value="Genomic_DNA"/>
</dbReference>
<evidence type="ECO:0000259" key="4">
    <source>
        <dbReference type="Pfam" id="PF25917"/>
    </source>
</evidence>
<dbReference type="AlphaFoldDB" id="A0A2S9XTD6"/>
<accession>A0A2S9XTD6</accession>
<feature type="domain" description="Multidrug resistance protein MdtA-like barrel-sandwich hybrid" evidence="4">
    <location>
        <begin position="63"/>
        <end position="185"/>
    </location>
</feature>
<dbReference type="OrthoDB" id="9772050at2"/>
<sequence>MSLSSIHSALLALLCLAPIACSGAQGHEEEHEVQRKVVLTSPVAKDVVHTQQYVCQIHSRRHIELRALERGYLEEIQVQEGQAVKKGELLFKILPVVYKAKLHADQAELLRADIELRNTKKLYERDVVSDQELALAQAARAGAKAKVELAAAELAFTEIRAPFDGIIDRQYEQEGSLMEEGDILTTVSDNNVMWVYFNVPEAIYLAFEAIEGAVDPAHPQHLTFPDARIELQLANGETFTHGAGDSVTVESDFDNETGNILFRADFSNPEGLLRHGQTGTLLIHGTLKGAVVIPQRATFEILDKQYVYVVGEDGAVHQRAITISHEMDDIFVVEDGLDVTDKIVLDGIRQVHEGDYPETEFREPEAVLSHMKFHAE</sequence>
<evidence type="ECO:0000256" key="3">
    <source>
        <dbReference type="SAM" id="SignalP"/>
    </source>
</evidence>
<dbReference type="Gene3D" id="2.40.50.100">
    <property type="match status" value="1"/>
</dbReference>
<dbReference type="InterPro" id="IPR006143">
    <property type="entry name" value="RND_pump_MFP"/>
</dbReference>
<evidence type="ECO:0000256" key="1">
    <source>
        <dbReference type="ARBA" id="ARBA00004196"/>
    </source>
</evidence>
<dbReference type="GO" id="GO:0046677">
    <property type="term" value="P:response to antibiotic"/>
    <property type="evidence" value="ECO:0007669"/>
    <property type="project" value="TreeGrafter"/>
</dbReference>
<evidence type="ECO:0000256" key="2">
    <source>
        <dbReference type="ARBA" id="ARBA00009477"/>
    </source>
</evidence>
<dbReference type="Gene3D" id="1.10.287.470">
    <property type="entry name" value="Helix hairpin bin"/>
    <property type="match status" value="1"/>
</dbReference>
<dbReference type="Gene3D" id="2.40.420.20">
    <property type="match status" value="1"/>
</dbReference>
<dbReference type="GO" id="GO:0030313">
    <property type="term" value="C:cell envelope"/>
    <property type="evidence" value="ECO:0007669"/>
    <property type="project" value="UniProtKB-SubCell"/>
</dbReference>
<evidence type="ECO:0000313" key="7">
    <source>
        <dbReference type="Proteomes" id="UP000238823"/>
    </source>
</evidence>
<feature type="signal peptide" evidence="3">
    <location>
        <begin position="1"/>
        <end position="22"/>
    </location>
</feature>
<feature type="domain" description="Multidrug resistance protein MdtA-like C-terminal permuted SH3" evidence="5">
    <location>
        <begin position="290"/>
        <end position="349"/>
    </location>
</feature>
<dbReference type="InterPro" id="IPR058625">
    <property type="entry name" value="MdtA-like_BSH"/>
</dbReference>
<organism evidence="6 7">
    <name type="scientific">Enhygromyxa salina</name>
    <dbReference type="NCBI Taxonomy" id="215803"/>
    <lineage>
        <taxon>Bacteria</taxon>
        <taxon>Pseudomonadati</taxon>
        <taxon>Myxococcota</taxon>
        <taxon>Polyangia</taxon>
        <taxon>Nannocystales</taxon>
        <taxon>Nannocystaceae</taxon>
        <taxon>Enhygromyxa</taxon>
    </lineage>
</organism>
<comment type="similarity">
    <text evidence="2">Belongs to the membrane fusion protein (MFP) (TC 8.A.1) family.</text>
</comment>
<protein>
    <submittedName>
        <fullName evidence="6">Efflux pump periplasmic linker BepF</fullName>
    </submittedName>
</protein>
<dbReference type="RefSeq" id="WP_106093733.1">
    <property type="nucleotide sequence ID" value="NZ_PVNL01000135.1"/>
</dbReference>
<keyword evidence="3" id="KW-0732">Signal</keyword>